<dbReference type="KEGG" id="sso:SSO1803"/>
<evidence type="ECO:0000259" key="1">
    <source>
        <dbReference type="Pfam" id="PF05598"/>
    </source>
</evidence>
<dbReference type="InParanoid" id="Q97XE3"/>
<dbReference type="GeneID" id="1454777"/>
<dbReference type="EnsemblBacteria" id="AAK41998">
    <property type="protein sequence ID" value="AAK41998"/>
    <property type="gene ID" value="SSO1803"/>
</dbReference>
<keyword evidence="3" id="KW-1185">Reference proteome</keyword>
<dbReference type="EMBL" id="AE006641">
    <property type="protein sequence ID" value="AAK41998.1"/>
    <property type="molecule type" value="Genomic_DNA"/>
</dbReference>
<dbReference type="Proteomes" id="UP000001974">
    <property type="component" value="Chromosome"/>
</dbReference>
<dbReference type="AlphaFoldDB" id="Q97XE3"/>
<accession>Q97XE3</accession>
<dbReference type="PaxDb" id="273057-SSO1803"/>
<organism evidence="2 3">
    <name type="scientific">Saccharolobus solfataricus (strain ATCC 35092 / DSM 1617 / JCM 11322 / P2)</name>
    <name type="common">Sulfolobus solfataricus</name>
    <dbReference type="NCBI Taxonomy" id="273057"/>
    <lineage>
        <taxon>Archaea</taxon>
        <taxon>Thermoproteota</taxon>
        <taxon>Thermoprotei</taxon>
        <taxon>Sulfolobales</taxon>
        <taxon>Sulfolobaceae</taxon>
        <taxon>Saccharolobus</taxon>
    </lineage>
</organism>
<dbReference type="PATRIC" id="fig|273057.12.peg.1859"/>
<dbReference type="InterPro" id="IPR008490">
    <property type="entry name" value="Transposase_InsH_N"/>
</dbReference>
<dbReference type="HOGENOM" id="CLU_134214_0_0_2"/>
<dbReference type="Pfam" id="PF05598">
    <property type="entry name" value="DUF772"/>
    <property type="match status" value="1"/>
</dbReference>
<evidence type="ECO:0000313" key="2">
    <source>
        <dbReference type="EMBL" id="AAK41998.1"/>
    </source>
</evidence>
<sequence>MVKAISTEKDLLLKVDKSFPWETFRSKLKSLYSKKPKWNVISLLKVLLIKLIFDISWNNLEGEIRDSKMFMDFLGGKIPPKSTVFSFYKKLQQTVIQEGETMRTTLMDELNKALDKAISEYREKGFELEVGREKKTEKVSKGTYPPKIDTFLPVKPYPREKRSLSKTGS</sequence>
<dbReference type="PhylomeDB" id="Q97XE3"/>
<protein>
    <submittedName>
        <fullName evidence="2">First ORF in transposon ISC1212</fullName>
    </submittedName>
</protein>
<dbReference type="RefSeq" id="WP_010923599.1">
    <property type="nucleotide sequence ID" value="NC_002754.1"/>
</dbReference>
<feature type="domain" description="Transposase InsH N-terminal" evidence="1">
    <location>
        <begin position="5"/>
        <end position="89"/>
    </location>
</feature>
<dbReference type="PIR" id="G90342">
    <property type="entry name" value="G90342"/>
</dbReference>
<proteinExistence type="predicted"/>
<reference evidence="3" key="1">
    <citation type="journal article" date="2001" name="Proc. Natl. Acad. Sci. U.S.A.">
        <title>The complete genome of the crenarchaeon Sulfolobus solfataricus P2.</title>
        <authorList>
            <person name="She Q."/>
            <person name="Singh R.K."/>
            <person name="Confalonieri F."/>
            <person name="Zivanovic Y."/>
            <person name="Allard G."/>
            <person name="Awayez M.J."/>
            <person name="Chan-Weiher C.C.-Y."/>
            <person name="Clausen I.G."/>
            <person name="Curtis B.A."/>
            <person name="De Moors A."/>
            <person name="Erauso G."/>
            <person name="Fletcher C."/>
            <person name="Gordon P.M.K."/>
            <person name="Heikamp-de Jong I."/>
            <person name="Jeffries A.C."/>
            <person name="Kozera C.J."/>
            <person name="Medina N."/>
            <person name="Peng X."/>
            <person name="Thi-Ngoc H.P."/>
            <person name="Redder P."/>
            <person name="Schenk M.E."/>
            <person name="Theriault C."/>
            <person name="Tolstrup N."/>
            <person name="Charlebois R.L."/>
            <person name="Doolittle W.F."/>
            <person name="Duguet M."/>
            <person name="Gaasterland T."/>
            <person name="Garrett R.A."/>
            <person name="Ragan M.A."/>
            <person name="Sensen C.W."/>
            <person name="Van der Oost J."/>
        </authorList>
    </citation>
    <scope>NUCLEOTIDE SEQUENCE [LARGE SCALE GENOMIC DNA]</scope>
    <source>
        <strain evidence="3">ATCC 35092 / DSM 1617 / JCM 11322 / P2</strain>
    </source>
</reference>
<dbReference type="eggNOG" id="arCOG06508">
    <property type="taxonomic scope" value="Archaea"/>
</dbReference>
<gene>
    <name evidence="2" type="ordered locus">SSO1803</name>
</gene>
<evidence type="ECO:0000313" key="3">
    <source>
        <dbReference type="Proteomes" id="UP000001974"/>
    </source>
</evidence>
<name>Q97XE3_SACS2</name>